<accession>A0ABM1RYD6</accession>
<sequence length="174" mass="20386">MCINCHSGEAIRYSQEKLLKVKSTFSFRDIFYFTELVACFTLKHCTCTHVSVYILGWYLYTEASYPRKPGDRARILSPVFQGDSYARCLTFYYHMYGEDMGMLQVLIQQDKNTSELWQRAGNLGDLWRKKAILFQPELEPFQIFDNLVCHFYRSYSKVGLETVPGATWLSMTLF</sequence>
<dbReference type="PANTHER" id="PTHR23282:SF142">
    <property type="entry name" value="MAM DOMAIN-CONTAINING PROTEIN"/>
    <property type="match status" value="1"/>
</dbReference>
<name>A0ABM1RYD6_LIMPO</name>
<reference evidence="3" key="1">
    <citation type="submission" date="2025-08" db="UniProtKB">
        <authorList>
            <consortium name="RefSeq"/>
        </authorList>
    </citation>
    <scope>IDENTIFICATION</scope>
    <source>
        <tissue evidence="3">Muscle</tissue>
    </source>
</reference>
<dbReference type="InterPro" id="IPR000998">
    <property type="entry name" value="MAM_dom"/>
</dbReference>
<dbReference type="InterPro" id="IPR051560">
    <property type="entry name" value="MAM_domain-containing"/>
</dbReference>
<protein>
    <submittedName>
        <fullName evidence="3">MAM domain-containing glycosylphosphatidylinositol anchor protein 1-like</fullName>
    </submittedName>
</protein>
<feature type="domain" description="MAM" evidence="1">
    <location>
        <begin position="56"/>
        <end position="143"/>
    </location>
</feature>
<dbReference type="InterPro" id="IPR013320">
    <property type="entry name" value="ConA-like_dom_sf"/>
</dbReference>
<dbReference type="PROSITE" id="PS50060">
    <property type="entry name" value="MAM_2"/>
    <property type="match status" value="1"/>
</dbReference>
<gene>
    <name evidence="3" type="primary">LOC111083935</name>
</gene>
<dbReference type="CDD" id="cd06263">
    <property type="entry name" value="MAM"/>
    <property type="match status" value="1"/>
</dbReference>
<dbReference type="GeneID" id="111083935"/>
<evidence type="ECO:0000313" key="2">
    <source>
        <dbReference type="Proteomes" id="UP000694941"/>
    </source>
</evidence>
<evidence type="ECO:0000259" key="1">
    <source>
        <dbReference type="PROSITE" id="PS50060"/>
    </source>
</evidence>
<dbReference type="SMART" id="SM00137">
    <property type="entry name" value="MAM"/>
    <property type="match status" value="1"/>
</dbReference>
<organism evidence="2 3">
    <name type="scientific">Limulus polyphemus</name>
    <name type="common">Atlantic horseshoe crab</name>
    <dbReference type="NCBI Taxonomy" id="6850"/>
    <lineage>
        <taxon>Eukaryota</taxon>
        <taxon>Metazoa</taxon>
        <taxon>Ecdysozoa</taxon>
        <taxon>Arthropoda</taxon>
        <taxon>Chelicerata</taxon>
        <taxon>Merostomata</taxon>
        <taxon>Xiphosura</taxon>
        <taxon>Limulidae</taxon>
        <taxon>Limulus</taxon>
    </lineage>
</organism>
<proteinExistence type="predicted"/>
<dbReference type="Pfam" id="PF00629">
    <property type="entry name" value="MAM"/>
    <property type="match status" value="1"/>
</dbReference>
<dbReference type="SUPFAM" id="SSF49899">
    <property type="entry name" value="Concanavalin A-like lectins/glucanases"/>
    <property type="match status" value="1"/>
</dbReference>
<dbReference type="PANTHER" id="PTHR23282">
    <property type="entry name" value="APICAL ENDOSOMAL GLYCOPROTEIN PRECURSOR"/>
    <property type="match status" value="1"/>
</dbReference>
<evidence type="ECO:0000313" key="3">
    <source>
        <dbReference type="RefSeq" id="XP_022236391.1"/>
    </source>
</evidence>
<dbReference type="Gene3D" id="2.60.120.200">
    <property type="match status" value="1"/>
</dbReference>
<dbReference type="Proteomes" id="UP000694941">
    <property type="component" value="Unplaced"/>
</dbReference>
<dbReference type="RefSeq" id="XP_022236391.1">
    <property type="nucleotide sequence ID" value="XM_022380683.1"/>
</dbReference>
<keyword evidence="2" id="KW-1185">Reference proteome</keyword>